<dbReference type="Pfam" id="PF21056">
    <property type="entry name" value="ZSWIM1-3_RNaseH-like"/>
    <property type="match status" value="1"/>
</dbReference>
<dbReference type="AlphaFoldDB" id="W2ZFU3"/>
<dbReference type="InterPro" id="IPR048324">
    <property type="entry name" value="ZSWIM1-3_RNaseH-like"/>
</dbReference>
<dbReference type="PANTHER" id="PTHR31569">
    <property type="entry name" value="SWIM-TYPE DOMAIN-CONTAINING PROTEIN"/>
    <property type="match status" value="1"/>
</dbReference>
<dbReference type="InterPro" id="IPR038765">
    <property type="entry name" value="Papain-like_cys_pep_sf"/>
</dbReference>
<accession>W2ZFU3</accession>
<dbReference type="PANTHER" id="PTHR31569:SF4">
    <property type="entry name" value="SWIM-TYPE DOMAIN-CONTAINING PROTEIN"/>
    <property type="match status" value="1"/>
</dbReference>
<dbReference type="InterPro" id="IPR052579">
    <property type="entry name" value="Zinc_finger_SWIM"/>
</dbReference>
<keyword evidence="3" id="KW-0378">Hydrolase</keyword>
<dbReference type="PROSITE" id="PS50966">
    <property type="entry name" value="ZF_SWIM"/>
    <property type="match status" value="1"/>
</dbReference>
<name>W2ZFU3_PHYNI</name>
<dbReference type="Gene3D" id="3.40.395.10">
    <property type="entry name" value="Adenoviral Proteinase, Chain A"/>
    <property type="match status" value="1"/>
</dbReference>
<protein>
    <recommendedName>
        <fullName evidence="10">SWIM-type domain-containing protein</fullName>
    </recommendedName>
</protein>
<dbReference type="EMBL" id="ANIY01001642">
    <property type="protein sequence ID" value="ETP45950.1"/>
    <property type="molecule type" value="Genomic_DNA"/>
</dbReference>
<evidence type="ECO:0000256" key="1">
    <source>
        <dbReference type="ARBA" id="ARBA00005234"/>
    </source>
</evidence>
<dbReference type="SUPFAM" id="SSF54001">
    <property type="entry name" value="Cysteine proteinases"/>
    <property type="match status" value="1"/>
</dbReference>
<gene>
    <name evidence="8" type="ORF">F442_07744</name>
</gene>
<dbReference type="GO" id="GO:0008234">
    <property type="term" value="F:cysteine-type peptidase activity"/>
    <property type="evidence" value="ECO:0007669"/>
    <property type="project" value="InterPro"/>
</dbReference>
<comment type="caution">
    <text evidence="8">The sequence shown here is derived from an EMBL/GenBank/DDBJ whole genome shotgun (WGS) entry which is preliminary data.</text>
</comment>
<comment type="similarity">
    <text evidence="1">Belongs to the peptidase C48 family.</text>
</comment>
<dbReference type="PROSITE" id="PS50600">
    <property type="entry name" value="ULP_PROTEASE"/>
    <property type="match status" value="1"/>
</dbReference>
<organism evidence="8 9">
    <name type="scientific">Phytophthora nicotianae P10297</name>
    <dbReference type="NCBI Taxonomy" id="1317064"/>
    <lineage>
        <taxon>Eukaryota</taxon>
        <taxon>Sar</taxon>
        <taxon>Stramenopiles</taxon>
        <taxon>Oomycota</taxon>
        <taxon>Peronosporomycetes</taxon>
        <taxon>Peronosporales</taxon>
        <taxon>Peronosporaceae</taxon>
        <taxon>Phytophthora</taxon>
    </lineage>
</organism>
<keyword evidence="4" id="KW-0863">Zinc-finger</keyword>
<dbReference type="InterPro" id="IPR003653">
    <property type="entry name" value="Peptidase_C48_C"/>
</dbReference>
<feature type="compositionally biased region" description="Polar residues" evidence="5">
    <location>
        <begin position="518"/>
        <end position="547"/>
    </location>
</feature>
<evidence type="ECO:0000256" key="2">
    <source>
        <dbReference type="ARBA" id="ARBA00022670"/>
    </source>
</evidence>
<dbReference type="Pfam" id="PF02902">
    <property type="entry name" value="Peptidase_C48"/>
    <property type="match status" value="1"/>
</dbReference>
<feature type="region of interest" description="Disordered" evidence="5">
    <location>
        <begin position="518"/>
        <end position="558"/>
    </location>
</feature>
<proteinExistence type="inferred from homology"/>
<feature type="domain" description="Ubiquitin-like protease family profile" evidence="6">
    <location>
        <begin position="774"/>
        <end position="959"/>
    </location>
</feature>
<dbReference type="InterPro" id="IPR007527">
    <property type="entry name" value="Znf_SWIM"/>
</dbReference>
<evidence type="ECO:0000256" key="3">
    <source>
        <dbReference type="ARBA" id="ARBA00022801"/>
    </source>
</evidence>
<sequence>MEYVMENTAAEPTMKDIHNIMERLKKESYRFPTMEQRISAILEDFASQKGNLARVYANAENVVECITIQSAHMRSMFQHFPEVLLIDATHDTNASNYKLFSFMVHDAMGKGQHVQHSLLENERKETLRISCRQFKEGCSSVDALAVIMIDKDFTELAVLQEEFPGVRILLCHFHVVKYLQEEVAKEKYNLDAWTKKEMKRLVQLLVGAPTETGYDKIIEAMKVVLRCESKIRLWFDYFDRNWTTCKERWSSLCRGNVPHMGNQTNNRLESSWQKLKTLVNRSTSLDDCVVSILFWQTVNEKLWCRGVSRIGVYVNVEYDDEMNRLLNTVSRHAVELIKQQYDFALKADTEYRYYPVGSYVIMHYTARSGDDIPDEYMLNPDAWTCSCMFRVTRLLPCRHIIYYRKVTGCSSLVPKEIIHRRWLFKNYRKLGNGEIAEDEVVESYEHRPVPLPVSTRAKNQNEKFKELLGIGRQIADVGAHRGTKAHTDLCESLKKFLHLAQAGNCSLVVRRSETGATSEDQATAISESVPQTQKVSQSSTGTQTEAPQDNDAAGEGPVNSDVEELVEGLVIPSETPDSEKRPPVRPRWMISKTTNKSGRVKISAATRRKAINSNLNQSARFEEAVAAGLDPSVGVLLEAIQAGITYRQVETLRSLTILQQTRNTKITVFERRNKPETNAYKLRTVLPLRRIESCEAQVAQFQNRWYCDHETRMPQMGVTVQTGGVVYDMKLLKAMRSWHTAISRFDGIEKAIKWVGKYDESLWSPDDRVWNEGVADKNALIDLLNNVDVLGYFYEATSFCGRTPLDSTCMDLGMQAIIRRFEDQATIFTVPSEILRFPRYDTKGIQELSVWSKLKVAAASMDLSRDSGDNLFFFGAIHYDWNHWCAVGISFSTCEVVIYDPQNTGDRFDAIQGFLKAQVHPLLPTPESPKRFRFSRVDLVPQLDNYNCGVFVLLFVEIQLYGVNATGLGSESGIREAMEFFRYRYLSLVLSSM</sequence>
<evidence type="ECO:0000256" key="5">
    <source>
        <dbReference type="SAM" id="MobiDB-lite"/>
    </source>
</evidence>
<dbReference type="GO" id="GO:0006508">
    <property type="term" value="P:proteolysis"/>
    <property type="evidence" value="ECO:0007669"/>
    <property type="project" value="UniProtKB-KW"/>
</dbReference>
<evidence type="ECO:0008006" key="10">
    <source>
        <dbReference type="Google" id="ProtNLM"/>
    </source>
</evidence>
<keyword evidence="2" id="KW-0645">Protease</keyword>
<dbReference type="GO" id="GO:0008270">
    <property type="term" value="F:zinc ion binding"/>
    <property type="evidence" value="ECO:0007669"/>
    <property type="project" value="UniProtKB-KW"/>
</dbReference>
<evidence type="ECO:0000313" key="8">
    <source>
        <dbReference type="EMBL" id="ETP45950.1"/>
    </source>
</evidence>
<feature type="domain" description="SWIM-type" evidence="7">
    <location>
        <begin position="376"/>
        <end position="408"/>
    </location>
</feature>
<evidence type="ECO:0000256" key="4">
    <source>
        <dbReference type="PROSITE-ProRule" id="PRU00325"/>
    </source>
</evidence>
<reference evidence="8 9" key="1">
    <citation type="submission" date="2013-11" db="EMBL/GenBank/DDBJ databases">
        <title>The Genome Sequence of Phytophthora parasitica P10297.</title>
        <authorList>
            <consortium name="The Broad Institute Genomics Platform"/>
            <person name="Russ C."/>
            <person name="Tyler B."/>
            <person name="Panabieres F."/>
            <person name="Shan W."/>
            <person name="Tripathy S."/>
            <person name="Grunwald N."/>
            <person name="Machado M."/>
            <person name="Johnson C.S."/>
            <person name="Walker B."/>
            <person name="Young S.K."/>
            <person name="Zeng Q."/>
            <person name="Gargeya S."/>
            <person name="Fitzgerald M."/>
            <person name="Haas B."/>
            <person name="Abouelleil A."/>
            <person name="Allen A.W."/>
            <person name="Alvarado L."/>
            <person name="Arachchi H.M."/>
            <person name="Berlin A.M."/>
            <person name="Chapman S.B."/>
            <person name="Gainer-Dewar J."/>
            <person name="Goldberg J."/>
            <person name="Griggs A."/>
            <person name="Gujja S."/>
            <person name="Hansen M."/>
            <person name="Howarth C."/>
            <person name="Imamovic A."/>
            <person name="Ireland A."/>
            <person name="Larimer J."/>
            <person name="McCowan C."/>
            <person name="Murphy C."/>
            <person name="Pearson M."/>
            <person name="Poon T.W."/>
            <person name="Priest M."/>
            <person name="Roberts A."/>
            <person name="Saif S."/>
            <person name="Shea T."/>
            <person name="Sisk P."/>
            <person name="Sykes S."/>
            <person name="Wortman J."/>
            <person name="Nusbaum C."/>
            <person name="Birren B."/>
        </authorList>
    </citation>
    <scope>NUCLEOTIDE SEQUENCE [LARGE SCALE GENOMIC DNA]</scope>
    <source>
        <strain evidence="8 9">P10297</strain>
    </source>
</reference>
<evidence type="ECO:0000259" key="6">
    <source>
        <dbReference type="PROSITE" id="PS50600"/>
    </source>
</evidence>
<dbReference type="Proteomes" id="UP000018948">
    <property type="component" value="Unassembled WGS sequence"/>
</dbReference>
<keyword evidence="4" id="KW-0862">Zinc</keyword>
<evidence type="ECO:0000313" key="9">
    <source>
        <dbReference type="Proteomes" id="UP000018948"/>
    </source>
</evidence>
<evidence type="ECO:0000259" key="7">
    <source>
        <dbReference type="PROSITE" id="PS50966"/>
    </source>
</evidence>
<keyword evidence="4" id="KW-0479">Metal-binding</keyword>